<dbReference type="Gene3D" id="3.30.70.270">
    <property type="match status" value="2"/>
</dbReference>
<dbReference type="InterPro" id="IPR051320">
    <property type="entry name" value="Viral_Replic_Matur_Polypro"/>
</dbReference>
<dbReference type="PANTHER" id="PTHR33064">
    <property type="entry name" value="POL PROTEIN"/>
    <property type="match status" value="1"/>
</dbReference>
<dbReference type="SUPFAM" id="SSF56672">
    <property type="entry name" value="DNA/RNA polymerases"/>
    <property type="match status" value="1"/>
</dbReference>
<keyword evidence="3" id="KW-1185">Reference proteome</keyword>
<dbReference type="Proteomes" id="UP000765509">
    <property type="component" value="Unassembled WGS sequence"/>
</dbReference>
<protein>
    <recommendedName>
        <fullName evidence="1">Reverse transcriptase domain-containing protein</fullName>
    </recommendedName>
</protein>
<dbReference type="PANTHER" id="PTHR33064:SF37">
    <property type="entry name" value="RIBONUCLEASE H"/>
    <property type="match status" value="1"/>
</dbReference>
<gene>
    <name evidence="2" type="ORF">O181_047991</name>
</gene>
<dbReference type="Gene3D" id="3.10.10.10">
    <property type="entry name" value="HIV Type 1 Reverse Transcriptase, subunit A, domain 1"/>
    <property type="match status" value="1"/>
</dbReference>
<dbReference type="InterPro" id="IPR000477">
    <property type="entry name" value="RT_dom"/>
</dbReference>
<sequence length="210" mass="24121">MVGAFRASNTYTISDRYPIPRIQETLTQLSQATFIMAIDALKGFNLTFLTDNAKKLLRMIVHCAIYKYLRTPFGIKDSPFHYQRMMNTIFPEELSEEGLIIYINDIIVYSEAYENHVTILERVLQNIVQVNAKTSLQKYNFAYTELKAVGNVVSAPILGIDKNKLSTVLLKPIPQIKTEMQSFLGFSGYYRKNITDFAIISKSFYKLCEQ</sequence>
<dbReference type="PROSITE" id="PS50878">
    <property type="entry name" value="RT_POL"/>
    <property type="match status" value="1"/>
</dbReference>
<proteinExistence type="predicted"/>
<comment type="caution">
    <text evidence="2">The sequence shown here is derived from an EMBL/GenBank/DDBJ whole genome shotgun (WGS) entry which is preliminary data.</text>
</comment>
<dbReference type="Pfam" id="PF00078">
    <property type="entry name" value="RVT_1"/>
    <property type="match status" value="1"/>
</dbReference>
<feature type="domain" description="Reverse transcriptase" evidence="1">
    <location>
        <begin position="1"/>
        <end position="153"/>
    </location>
</feature>
<evidence type="ECO:0000313" key="2">
    <source>
        <dbReference type="EMBL" id="MBW0508276.1"/>
    </source>
</evidence>
<dbReference type="EMBL" id="AVOT02020233">
    <property type="protein sequence ID" value="MBW0508276.1"/>
    <property type="molecule type" value="Genomic_DNA"/>
</dbReference>
<dbReference type="OrthoDB" id="2743851at2759"/>
<accession>A0A9Q3DPT9</accession>
<reference evidence="2" key="1">
    <citation type="submission" date="2021-03" db="EMBL/GenBank/DDBJ databases">
        <title>Draft genome sequence of rust myrtle Austropuccinia psidii MF-1, a brazilian biotype.</title>
        <authorList>
            <person name="Quecine M.C."/>
            <person name="Pachon D.M.R."/>
            <person name="Bonatelli M.L."/>
            <person name="Correr F.H."/>
            <person name="Franceschini L.M."/>
            <person name="Leite T.F."/>
            <person name="Margarido G.R.A."/>
            <person name="Almeida C.A."/>
            <person name="Ferrarezi J.A."/>
            <person name="Labate C.A."/>
        </authorList>
    </citation>
    <scope>NUCLEOTIDE SEQUENCE</scope>
    <source>
        <strain evidence="2">MF-1</strain>
    </source>
</reference>
<organism evidence="2 3">
    <name type="scientific">Austropuccinia psidii MF-1</name>
    <dbReference type="NCBI Taxonomy" id="1389203"/>
    <lineage>
        <taxon>Eukaryota</taxon>
        <taxon>Fungi</taxon>
        <taxon>Dikarya</taxon>
        <taxon>Basidiomycota</taxon>
        <taxon>Pucciniomycotina</taxon>
        <taxon>Pucciniomycetes</taxon>
        <taxon>Pucciniales</taxon>
        <taxon>Sphaerophragmiaceae</taxon>
        <taxon>Austropuccinia</taxon>
    </lineage>
</organism>
<dbReference type="CDD" id="cd01647">
    <property type="entry name" value="RT_LTR"/>
    <property type="match status" value="1"/>
</dbReference>
<evidence type="ECO:0000313" key="3">
    <source>
        <dbReference type="Proteomes" id="UP000765509"/>
    </source>
</evidence>
<name>A0A9Q3DPT9_9BASI</name>
<evidence type="ECO:0000259" key="1">
    <source>
        <dbReference type="PROSITE" id="PS50878"/>
    </source>
</evidence>
<dbReference type="InterPro" id="IPR043128">
    <property type="entry name" value="Rev_trsase/Diguanyl_cyclase"/>
</dbReference>
<dbReference type="InterPro" id="IPR043502">
    <property type="entry name" value="DNA/RNA_pol_sf"/>
</dbReference>
<dbReference type="AlphaFoldDB" id="A0A9Q3DPT9"/>